<keyword evidence="2" id="KW-1185">Reference proteome</keyword>
<accession>A0ABN7UBF5</accession>
<organism evidence="1 2">
    <name type="scientific">Gigaspora margarita</name>
    <dbReference type="NCBI Taxonomy" id="4874"/>
    <lineage>
        <taxon>Eukaryota</taxon>
        <taxon>Fungi</taxon>
        <taxon>Fungi incertae sedis</taxon>
        <taxon>Mucoromycota</taxon>
        <taxon>Glomeromycotina</taxon>
        <taxon>Glomeromycetes</taxon>
        <taxon>Diversisporales</taxon>
        <taxon>Gigasporaceae</taxon>
        <taxon>Gigaspora</taxon>
    </lineage>
</organism>
<dbReference type="Proteomes" id="UP000789901">
    <property type="component" value="Unassembled WGS sequence"/>
</dbReference>
<proteinExistence type="predicted"/>
<evidence type="ECO:0000313" key="1">
    <source>
        <dbReference type="EMBL" id="CAG8555625.1"/>
    </source>
</evidence>
<reference evidence="1 2" key="1">
    <citation type="submission" date="2021-06" db="EMBL/GenBank/DDBJ databases">
        <authorList>
            <person name="Kallberg Y."/>
            <person name="Tangrot J."/>
            <person name="Rosling A."/>
        </authorList>
    </citation>
    <scope>NUCLEOTIDE SEQUENCE [LARGE SCALE GENOMIC DNA]</scope>
    <source>
        <strain evidence="1 2">120-4 pot B 10/14</strain>
    </source>
</reference>
<gene>
    <name evidence="1" type="ORF">GMARGA_LOCUS4770</name>
</gene>
<evidence type="ECO:0000313" key="2">
    <source>
        <dbReference type="Proteomes" id="UP000789901"/>
    </source>
</evidence>
<name>A0ABN7UBF5_GIGMA</name>
<comment type="caution">
    <text evidence="1">The sequence shown here is derived from an EMBL/GenBank/DDBJ whole genome shotgun (WGS) entry which is preliminary data.</text>
</comment>
<sequence length="367" mass="42997">MEKVVYLSIDLPDRHPVSTPKNHPEKPCKKKVSVTKVLDSYYISEIIRENNSEVILSENPKQVGNELDLNLSRSLAEFGSETHWTQQRYGMSRNRKDNRIEMEKIETAFECLPLKKESSKFNQPNYGKDYNRNTYQELAKKEDKKDNMNNNTELNKVDNNDNETIDDKKNYEIDKAHIKKNEKIKESGIKATKDSIDSTSDEEDNLKLVEVEKAMALKEKKQRTYLLELWKMLWIMRPWMTDCKMSVEEEDYEVERLAEKKNLDYVGFCYQNGIVAKRDKKKMLESYLRPAKDKDPNIQDYLGNKSFAIIRLENTCKNWTQKVNACWCGIMGELSNSRKKEFRPEQVLTFNAATGRVVKESVKIKSN</sequence>
<dbReference type="EMBL" id="CAJVQB010001917">
    <property type="protein sequence ID" value="CAG8555625.1"/>
    <property type="molecule type" value="Genomic_DNA"/>
</dbReference>
<protein>
    <submittedName>
        <fullName evidence="1">2064_t:CDS:1</fullName>
    </submittedName>
</protein>